<reference evidence="2 3" key="1">
    <citation type="submission" date="2020-01" db="EMBL/GenBank/DDBJ databases">
        <title>Insect and environment-associated Actinomycetes.</title>
        <authorList>
            <person name="Currrie C."/>
            <person name="Chevrette M."/>
            <person name="Carlson C."/>
            <person name="Stubbendieck R."/>
            <person name="Wendt-Pienkowski E."/>
        </authorList>
    </citation>
    <scope>NUCLEOTIDE SEQUENCE [LARGE SCALE GENOMIC DNA]</scope>
    <source>
        <strain evidence="2 3">SID7739</strain>
    </source>
</reference>
<proteinExistence type="predicted"/>
<dbReference type="SUPFAM" id="SSF52777">
    <property type="entry name" value="CoA-dependent acyltransferases"/>
    <property type="match status" value="1"/>
</dbReference>
<accession>A0A6G3TI83</accession>
<sequence>LDEATLLAPDAGPAGAAPLGIPFGLDRDATAALSAWARGQGVTMNTVVQGAWALALAQATGRDDVVFGATVSGRP</sequence>
<comment type="caution">
    <text evidence="2">The sequence shown here is derived from an EMBL/GenBank/DDBJ whole genome shotgun (WGS) entry which is preliminary data.</text>
</comment>
<dbReference type="AlphaFoldDB" id="A0A6G3TI83"/>
<feature type="non-terminal residue" evidence="2">
    <location>
        <position position="1"/>
    </location>
</feature>
<feature type="domain" description="Condensation" evidence="1">
    <location>
        <begin position="23"/>
        <end position="75"/>
    </location>
</feature>
<dbReference type="EMBL" id="JAAGMQ010000636">
    <property type="protein sequence ID" value="NEC35721.1"/>
    <property type="molecule type" value="Genomic_DNA"/>
</dbReference>
<evidence type="ECO:0000259" key="1">
    <source>
        <dbReference type="Pfam" id="PF00668"/>
    </source>
</evidence>
<protein>
    <recommendedName>
        <fullName evidence="1">Condensation domain-containing protein</fullName>
    </recommendedName>
</protein>
<dbReference type="InterPro" id="IPR001242">
    <property type="entry name" value="Condensation_dom"/>
</dbReference>
<feature type="non-terminal residue" evidence="2">
    <location>
        <position position="75"/>
    </location>
</feature>
<dbReference type="GO" id="GO:0003824">
    <property type="term" value="F:catalytic activity"/>
    <property type="evidence" value="ECO:0007669"/>
    <property type="project" value="InterPro"/>
</dbReference>
<evidence type="ECO:0000313" key="2">
    <source>
        <dbReference type="EMBL" id="NEC35721.1"/>
    </source>
</evidence>
<dbReference type="RefSeq" id="WP_164276772.1">
    <property type="nucleotide sequence ID" value="NZ_JAAGMQ010000636.1"/>
</dbReference>
<evidence type="ECO:0000313" key="3">
    <source>
        <dbReference type="Proteomes" id="UP000475666"/>
    </source>
</evidence>
<dbReference type="Gene3D" id="3.30.559.30">
    <property type="entry name" value="Nonribosomal peptide synthetase, condensation domain"/>
    <property type="match status" value="1"/>
</dbReference>
<dbReference type="Pfam" id="PF00668">
    <property type="entry name" value="Condensation"/>
    <property type="match status" value="1"/>
</dbReference>
<gene>
    <name evidence="2" type="ORF">G3I66_21485</name>
</gene>
<organism evidence="2 3">
    <name type="scientific">Streptomyces rubrogriseus</name>
    <dbReference type="NCBI Taxonomy" id="194673"/>
    <lineage>
        <taxon>Bacteria</taxon>
        <taxon>Bacillati</taxon>
        <taxon>Actinomycetota</taxon>
        <taxon>Actinomycetes</taxon>
        <taxon>Kitasatosporales</taxon>
        <taxon>Streptomycetaceae</taxon>
        <taxon>Streptomyces</taxon>
        <taxon>Streptomyces violaceoruber group</taxon>
    </lineage>
</organism>
<name>A0A6G3TI83_9ACTN</name>
<dbReference type="Proteomes" id="UP000475666">
    <property type="component" value="Unassembled WGS sequence"/>
</dbReference>